<evidence type="ECO:0000313" key="2">
    <source>
        <dbReference type="EMBL" id="ERN10607.1"/>
    </source>
</evidence>
<evidence type="ECO:0000313" key="3">
    <source>
        <dbReference type="Proteomes" id="UP000017836"/>
    </source>
</evidence>
<feature type="compositionally biased region" description="Basic and acidic residues" evidence="1">
    <location>
        <begin position="16"/>
        <end position="26"/>
    </location>
</feature>
<dbReference type="AlphaFoldDB" id="W1PKR4"/>
<dbReference type="Proteomes" id="UP000017836">
    <property type="component" value="Unassembled WGS sequence"/>
</dbReference>
<reference evidence="3" key="1">
    <citation type="journal article" date="2013" name="Science">
        <title>The Amborella genome and the evolution of flowering plants.</title>
        <authorList>
            <consortium name="Amborella Genome Project"/>
        </authorList>
    </citation>
    <scope>NUCLEOTIDE SEQUENCE [LARGE SCALE GENOMIC DNA]</scope>
</reference>
<organism evidence="2 3">
    <name type="scientific">Amborella trichopoda</name>
    <dbReference type="NCBI Taxonomy" id="13333"/>
    <lineage>
        <taxon>Eukaryota</taxon>
        <taxon>Viridiplantae</taxon>
        <taxon>Streptophyta</taxon>
        <taxon>Embryophyta</taxon>
        <taxon>Tracheophyta</taxon>
        <taxon>Spermatophyta</taxon>
        <taxon>Magnoliopsida</taxon>
        <taxon>Amborellales</taxon>
        <taxon>Amborellaceae</taxon>
        <taxon>Amborella</taxon>
    </lineage>
</organism>
<feature type="region of interest" description="Disordered" evidence="1">
    <location>
        <begin position="16"/>
        <end position="67"/>
    </location>
</feature>
<protein>
    <submittedName>
        <fullName evidence="2">Uncharacterized protein</fullName>
    </submittedName>
</protein>
<keyword evidence="3" id="KW-1185">Reference proteome</keyword>
<proteinExistence type="predicted"/>
<dbReference type="HOGENOM" id="CLU_2815800_0_0_1"/>
<sequence length="67" mass="7427">MGAAEWLRWDSDVAKKRTEEVEREAEMGGGDGQRMDGKVRQLELSPGSDAEEKKKGAREGQTAGSWF</sequence>
<name>W1PKR4_AMBTC</name>
<dbReference type="Gramene" id="ERN10607">
    <property type="protein sequence ID" value="ERN10607"/>
    <property type="gene ID" value="AMTR_s00028p00150640"/>
</dbReference>
<gene>
    <name evidence="2" type="ORF">AMTR_s00028p00150640</name>
</gene>
<dbReference type="EMBL" id="KI392812">
    <property type="protein sequence ID" value="ERN10607.1"/>
    <property type="molecule type" value="Genomic_DNA"/>
</dbReference>
<accession>W1PKR4</accession>
<evidence type="ECO:0000256" key="1">
    <source>
        <dbReference type="SAM" id="MobiDB-lite"/>
    </source>
</evidence>